<keyword evidence="1 4" id="KW-0349">Heme</keyword>
<dbReference type="InterPro" id="IPR036909">
    <property type="entry name" value="Cyt_c-like_dom_sf"/>
</dbReference>
<dbReference type="Gene3D" id="1.20.120.1490">
    <property type="match status" value="1"/>
</dbReference>
<accession>A0ABT7QPD1</accession>
<reference evidence="6" key="1">
    <citation type="submission" date="2023-01" db="EMBL/GenBank/DDBJ databases">
        <title>Sulfurovum sp. XTW-4 genome assembly.</title>
        <authorList>
            <person name="Wang J."/>
        </authorList>
    </citation>
    <scope>NUCLEOTIDE SEQUENCE</scope>
    <source>
        <strain evidence="6">XTW-4</strain>
    </source>
</reference>
<feature type="domain" description="Cytochrome c" evidence="5">
    <location>
        <begin position="16"/>
        <end position="120"/>
    </location>
</feature>
<keyword evidence="3 4" id="KW-0408">Iron</keyword>
<name>A0ABT7QPD1_9BACT</name>
<dbReference type="RefSeq" id="WP_289401094.1">
    <property type="nucleotide sequence ID" value="NZ_JAQIBC010000001.1"/>
</dbReference>
<organism evidence="6 7">
    <name type="scientific">Sulfurovum xiamenensis</name>
    <dbReference type="NCBI Taxonomy" id="3019066"/>
    <lineage>
        <taxon>Bacteria</taxon>
        <taxon>Pseudomonadati</taxon>
        <taxon>Campylobacterota</taxon>
        <taxon>Epsilonproteobacteria</taxon>
        <taxon>Campylobacterales</taxon>
        <taxon>Sulfurovaceae</taxon>
        <taxon>Sulfurovum</taxon>
    </lineage>
</organism>
<gene>
    <name evidence="6" type="ORF">PF327_01905</name>
</gene>
<evidence type="ECO:0000313" key="6">
    <source>
        <dbReference type="EMBL" id="MDM5262944.1"/>
    </source>
</evidence>
<keyword evidence="2 4" id="KW-0479">Metal-binding</keyword>
<evidence type="ECO:0000313" key="7">
    <source>
        <dbReference type="Proteomes" id="UP001169066"/>
    </source>
</evidence>
<dbReference type="EMBL" id="JAQIBC010000001">
    <property type="protein sequence ID" value="MDM5262944.1"/>
    <property type="molecule type" value="Genomic_DNA"/>
</dbReference>
<evidence type="ECO:0000256" key="3">
    <source>
        <dbReference type="ARBA" id="ARBA00023004"/>
    </source>
</evidence>
<dbReference type="Proteomes" id="UP001169066">
    <property type="component" value="Unassembled WGS sequence"/>
</dbReference>
<evidence type="ECO:0000256" key="2">
    <source>
        <dbReference type="ARBA" id="ARBA00022723"/>
    </source>
</evidence>
<dbReference type="Gene3D" id="1.10.760.10">
    <property type="entry name" value="Cytochrome c-like domain"/>
    <property type="match status" value="1"/>
</dbReference>
<protein>
    <submittedName>
        <fullName evidence="6">C-type cytochrome</fullName>
    </submittedName>
</protein>
<comment type="caution">
    <text evidence="6">The sequence shown here is derived from an EMBL/GenBank/DDBJ whole genome shotgun (WGS) entry which is preliminary data.</text>
</comment>
<evidence type="ECO:0000256" key="1">
    <source>
        <dbReference type="ARBA" id="ARBA00022617"/>
    </source>
</evidence>
<proteinExistence type="predicted"/>
<dbReference type="SUPFAM" id="SSF46626">
    <property type="entry name" value="Cytochrome c"/>
    <property type="match status" value="1"/>
</dbReference>
<keyword evidence="7" id="KW-1185">Reference proteome</keyword>
<evidence type="ECO:0000259" key="5">
    <source>
        <dbReference type="PROSITE" id="PS51007"/>
    </source>
</evidence>
<dbReference type="PROSITE" id="PS51007">
    <property type="entry name" value="CYTC"/>
    <property type="match status" value="1"/>
</dbReference>
<evidence type="ECO:0000256" key="4">
    <source>
        <dbReference type="PROSITE-ProRule" id="PRU00433"/>
    </source>
</evidence>
<dbReference type="InterPro" id="IPR009056">
    <property type="entry name" value="Cyt_c-like_dom"/>
</dbReference>
<sequence>MIKKSILTAVIIGIDILYASGVDLVKSKCATCHMLEKPTASMIPELKAPPMEAVMYHTKLVMNDQETMKAFIADYVINPEAKKSVCESNKVQQYGVMPSLKGSISQEELSKISDYLIEHYPSKAFVDMINEIQRNDKMNALQNSPFLINKEALPHMTKLLIKHWDKQALGLSNEQKEKLLVIRHHTIGEVQKAKRNIDTLETELMEALFMDEESPKNLDTKVDEVAKLKAAVTKVHIQCIAETLEILDDEQINYLLPFWEYK</sequence>